<comment type="caution">
    <text evidence="1">The sequence shown here is derived from an EMBL/GenBank/DDBJ whole genome shotgun (WGS) entry which is preliminary data.</text>
</comment>
<dbReference type="RefSeq" id="XP_025469532.1">
    <property type="nucleotide sequence ID" value="XM_025607257.1"/>
</dbReference>
<organism evidence="1 2">
    <name type="scientific">Aspergillus sclerotioniger CBS 115572</name>
    <dbReference type="NCBI Taxonomy" id="1450535"/>
    <lineage>
        <taxon>Eukaryota</taxon>
        <taxon>Fungi</taxon>
        <taxon>Dikarya</taxon>
        <taxon>Ascomycota</taxon>
        <taxon>Pezizomycotina</taxon>
        <taxon>Eurotiomycetes</taxon>
        <taxon>Eurotiomycetidae</taxon>
        <taxon>Eurotiales</taxon>
        <taxon>Aspergillaceae</taxon>
        <taxon>Aspergillus</taxon>
        <taxon>Aspergillus subgen. Circumdati</taxon>
    </lineage>
</organism>
<name>A0A317WZJ0_9EURO</name>
<sequence length="108" mass="11733">MTLSSCLISTEMAEKSEVIPVDDIANNVEELKKLVEAKIKRNVVLDEKWTVGIDLKCVNPSVPALLIKKDSTWGAVRVDTSPVLNKVSGPGQSSGIFIIIIKPVPHLL</sequence>
<protein>
    <submittedName>
        <fullName evidence="1">Uncharacterized protein</fullName>
    </submittedName>
</protein>
<dbReference type="OrthoDB" id="4368117at2759"/>
<dbReference type="AlphaFoldDB" id="A0A317WZJ0"/>
<dbReference type="EMBL" id="MSFK01000008">
    <property type="protein sequence ID" value="PWY91804.1"/>
    <property type="molecule type" value="Genomic_DNA"/>
</dbReference>
<keyword evidence="2" id="KW-1185">Reference proteome</keyword>
<dbReference type="Proteomes" id="UP000246702">
    <property type="component" value="Unassembled WGS sequence"/>
</dbReference>
<accession>A0A317WZJ0</accession>
<reference evidence="1 2" key="1">
    <citation type="submission" date="2016-12" db="EMBL/GenBank/DDBJ databases">
        <title>The genomes of Aspergillus section Nigri reveals drivers in fungal speciation.</title>
        <authorList>
            <consortium name="DOE Joint Genome Institute"/>
            <person name="Vesth T.C."/>
            <person name="Nybo J."/>
            <person name="Theobald S."/>
            <person name="Brandl J."/>
            <person name="Frisvad J.C."/>
            <person name="Nielsen K.F."/>
            <person name="Lyhne E.K."/>
            <person name="Kogle M.E."/>
            <person name="Kuo A."/>
            <person name="Riley R."/>
            <person name="Clum A."/>
            <person name="Nolan M."/>
            <person name="Lipzen A."/>
            <person name="Salamov A."/>
            <person name="Henrissat B."/>
            <person name="Wiebenga A."/>
            <person name="De Vries R.P."/>
            <person name="Grigoriev I.V."/>
            <person name="Mortensen U.H."/>
            <person name="Andersen M.R."/>
            <person name="Baker S.E."/>
        </authorList>
    </citation>
    <scope>NUCLEOTIDE SEQUENCE [LARGE SCALE GENOMIC DNA]</scope>
    <source>
        <strain evidence="1 2">CBS 115572</strain>
    </source>
</reference>
<proteinExistence type="predicted"/>
<gene>
    <name evidence="1" type="ORF">BO94DRAFT_380248</name>
</gene>
<dbReference type="GeneID" id="37109400"/>
<evidence type="ECO:0000313" key="1">
    <source>
        <dbReference type="EMBL" id="PWY91804.1"/>
    </source>
</evidence>
<evidence type="ECO:0000313" key="2">
    <source>
        <dbReference type="Proteomes" id="UP000246702"/>
    </source>
</evidence>